<dbReference type="InterPro" id="IPR007421">
    <property type="entry name" value="Schlafen_AlbA_2_dom"/>
</dbReference>
<dbReference type="PANTHER" id="PTHR30595:SF6">
    <property type="entry name" value="SCHLAFEN ALBA-2 DOMAIN-CONTAINING PROTEIN"/>
    <property type="match status" value="1"/>
</dbReference>
<sequence>MVYAGKADDWRAAMKNLGTETETLEFKKTTGELKEGIISLSSMLNKNGHGVLYFGVKDSGDVGGQQLGDRTLREISQAIANFVKPQIIPSISSELIDGKNVIKVEVQGSDKPYSAYGRYYMRSADEDRELSPTELKKLMNQKTAADPITIMEAPAQDLSFTKLKISFVSSGLTVDQETFENNTELKTSSGKYNLMAYLLADVNDISIKVVSFAGKDKTSIIKRNEYGGTCLVTSMDKVLDYMDSINETRVTMGNHKREEEKLFDAASFKEAWQNACLHTKWEKGNPPAVCVFSDRIEIISTGGLPADLTKDEFFKGISKPVNAKLQKIFGQLGYVEQTGHGVPLIISSYGRQAFDIMENFVNVAIPFNYQKGISEEILKGIKIILTQAEKAVIEEINNNPHITIRELVTATGYSDGYVRKILTQLKGKGVVQRQGGRKAGTWIVMNE</sequence>
<evidence type="ECO:0000259" key="1">
    <source>
        <dbReference type="Pfam" id="PF04326"/>
    </source>
</evidence>
<dbReference type="AlphaFoldDB" id="A0A645B3C8"/>
<name>A0A645B3C8_9ZZZZ</name>
<dbReference type="InterPro" id="IPR038461">
    <property type="entry name" value="Schlafen_AlbA_2_dom_sf"/>
</dbReference>
<dbReference type="InterPro" id="IPR036390">
    <property type="entry name" value="WH_DNA-bd_sf"/>
</dbReference>
<protein>
    <recommendedName>
        <fullName evidence="1">Schlafen AlbA-2 domain-containing protein</fullName>
    </recommendedName>
</protein>
<organism evidence="2">
    <name type="scientific">bioreactor metagenome</name>
    <dbReference type="NCBI Taxonomy" id="1076179"/>
    <lineage>
        <taxon>unclassified sequences</taxon>
        <taxon>metagenomes</taxon>
        <taxon>ecological metagenomes</taxon>
    </lineage>
</organism>
<comment type="caution">
    <text evidence="2">The sequence shown here is derived from an EMBL/GenBank/DDBJ whole genome shotgun (WGS) entry which is preliminary data.</text>
</comment>
<dbReference type="Gene3D" id="3.30.950.30">
    <property type="entry name" value="Schlafen, AAA domain"/>
    <property type="match status" value="1"/>
</dbReference>
<dbReference type="Gene3D" id="1.10.10.10">
    <property type="entry name" value="Winged helix-like DNA-binding domain superfamily/Winged helix DNA-binding domain"/>
    <property type="match status" value="1"/>
</dbReference>
<dbReference type="SUPFAM" id="SSF46785">
    <property type="entry name" value="Winged helix' DNA-binding domain"/>
    <property type="match status" value="1"/>
</dbReference>
<feature type="domain" description="Schlafen AlbA-2" evidence="1">
    <location>
        <begin position="20"/>
        <end position="130"/>
    </location>
</feature>
<dbReference type="EMBL" id="VSSQ01016382">
    <property type="protein sequence ID" value="MPM57663.1"/>
    <property type="molecule type" value="Genomic_DNA"/>
</dbReference>
<reference evidence="2" key="1">
    <citation type="submission" date="2019-08" db="EMBL/GenBank/DDBJ databases">
        <authorList>
            <person name="Kucharzyk K."/>
            <person name="Murdoch R.W."/>
            <person name="Higgins S."/>
            <person name="Loffler F."/>
        </authorList>
    </citation>
    <scope>NUCLEOTIDE SEQUENCE</scope>
</reference>
<gene>
    <name evidence="2" type="ORF">SDC9_104486</name>
</gene>
<proteinExistence type="predicted"/>
<dbReference type="Gene3D" id="3.30.565.60">
    <property type="match status" value="1"/>
</dbReference>
<dbReference type="InterPro" id="IPR038475">
    <property type="entry name" value="RecG_C_sf"/>
</dbReference>
<dbReference type="Pfam" id="PF13749">
    <property type="entry name" value="HATPase_c_4"/>
    <property type="match status" value="1"/>
</dbReference>
<accession>A0A645B3C8</accession>
<dbReference type="Pfam" id="PF13412">
    <property type="entry name" value="HTH_24"/>
    <property type="match status" value="1"/>
</dbReference>
<dbReference type="InterPro" id="IPR036388">
    <property type="entry name" value="WH-like_DNA-bd_sf"/>
</dbReference>
<dbReference type="Pfam" id="PF04326">
    <property type="entry name" value="SLFN_AlbA_2"/>
    <property type="match status" value="1"/>
</dbReference>
<evidence type="ECO:0000313" key="2">
    <source>
        <dbReference type="EMBL" id="MPM57663.1"/>
    </source>
</evidence>
<dbReference type="PANTHER" id="PTHR30595">
    <property type="entry name" value="GLPR-RELATED TRANSCRIPTIONAL REPRESSOR"/>
    <property type="match status" value="1"/>
</dbReference>